<evidence type="ECO:0000313" key="3">
    <source>
        <dbReference type="Proteomes" id="UP000294546"/>
    </source>
</evidence>
<dbReference type="EMBL" id="SMFU01000007">
    <property type="protein sequence ID" value="TCK08776.1"/>
    <property type="molecule type" value="Genomic_DNA"/>
</dbReference>
<keyword evidence="3" id="KW-1185">Reference proteome</keyword>
<reference evidence="2 3" key="1">
    <citation type="submission" date="2019-03" db="EMBL/GenBank/DDBJ databases">
        <title>Genomic Encyclopedia of Archaeal and Bacterial Type Strains, Phase II (KMG-II): from individual species to whole genera.</title>
        <authorList>
            <person name="Goeker M."/>
        </authorList>
    </citation>
    <scope>NUCLEOTIDE SEQUENCE [LARGE SCALE GENOMIC DNA]</scope>
    <source>
        <strain evidence="2 3">DSM 27697</strain>
    </source>
</reference>
<dbReference type="Proteomes" id="UP000294546">
    <property type="component" value="Unassembled WGS sequence"/>
</dbReference>
<feature type="region of interest" description="Disordered" evidence="1">
    <location>
        <begin position="19"/>
        <end position="40"/>
    </location>
</feature>
<accession>A0A4V2PEE2</accession>
<name>A0A4V2PEE2_9GAMM</name>
<dbReference type="AlphaFoldDB" id="A0A4V2PEE2"/>
<organism evidence="2 3">
    <name type="scientific">Marinobacterium mangrovicola</name>
    <dbReference type="NCBI Taxonomy" id="1476959"/>
    <lineage>
        <taxon>Bacteria</taxon>
        <taxon>Pseudomonadati</taxon>
        <taxon>Pseudomonadota</taxon>
        <taxon>Gammaproteobacteria</taxon>
        <taxon>Oceanospirillales</taxon>
        <taxon>Oceanospirillaceae</taxon>
        <taxon>Marinobacterium</taxon>
    </lineage>
</organism>
<comment type="caution">
    <text evidence="2">The sequence shown here is derived from an EMBL/GenBank/DDBJ whole genome shotgun (WGS) entry which is preliminary data.</text>
</comment>
<evidence type="ECO:0000313" key="2">
    <source>
        <dbReference type="EMBL" id="TCK08776.1"/>
    </source>
</evidence>
<sequence length="79" mass="9726">MEKRYRRMLLKHRLIQQEEADRERLENSSGSDRTLDWSDSTRSKEMNRVRTWRQIKPIFHTIEGQQSEIHITLWDEIDN</sequence>
<protein>
    <submittedName>
        <fullName evidence="2">Uncharacterized protein</fullName>
    </submittedName>
</protein>
<evidence type="ECO:0000256" key="1">
    <source>
        <dbReference type="SAM" id="MobiDB-lite"/>
    </source>
</evidence>
<gene>
    <name evidence="2" type="ORF">CLV83_0869</name>
</gene>
<proteinExistence type="predicted"/>